<dbReference type="EMBL" id="CP127294">
    <property type="protein sequence ID" value="WIX78140.1"/>
    <property type="molecule type" value="Genomic_DNA"/>
</dbReference>
<keyword evidence="3" id="KW-1185">Reference proteome</keyword>
<organism evidence="2 3">
    <name type="scientific">Amycolatopsis carbonis</name>
    <dbReference type="NCBI Taxonomy" id="715471"/>
    <lineage>
        <taxon>Bacteria</taxon>
        <taxon>Bacillati</taxon>
        <taxon>Actinomycetota</taxon>
        <taxon>Actinomycetes</taxon>
        <taxon>Pseudonocardiales</taxon>
        <taxon>Pseudonocardiaceae</taxon>
        <taxon>Amycolatopsis</taxon>
    </lineage>
</organism>
<accession>A0A9Y2ID22</accession>
<proteinExistence type="predicted"/>
<sequence>MLANWMRGLGAIGLVGSAAVHLYLYFGSGYSDIAVVGPLFLVNGIAGIVIAVALLFWRHWVPPFLTFGFGGVTLLAYLLSVTVGLYGVHDQFNSQFEYWGVVTEALCVICGLVLLVQEVRARQSSGAHAVPAGR</sequence>
<keyword evidence="1" id="KW-0812">Transmembrane</keyword>
<gene>
    <name evidence="2" type="ORF">QRX50_43305</name>
</gene>
<feature type="transmembrane region" description="Helical" evidence="1">
    <location>
        <begin position="64"/>
        <end position="86"/>
    </location>
</feature>
<dbReference type="RefSeq" id="WP_285968868.1">
    <property type="nucleotide sequence ID" value="NZ_CP127294.1"/>
</dbReference>
<protein>
    <submittedName>
        <fullName evidence="2">Uncharacterized protein</fullName>
    </submittedName>
</protein>
<keyword evidence="1" id="KW-1133">Transmembrane helix</keyword>
<dbReference type="Proteomes" id="UP001236014">
    <property type="component" value="Chromosome"/>
</dbReference>
<feature type="transmembrane region" description="Helical" evidence="1">
    <location>
        <begin position="9"/>
        <end position="27"/>
    </location>
</feature>
<feature type="transmembrane region" description="Helical" evidence="1">
    <location>
        <begin position="33"/>
        <end position="57"/>
    </location>
</feature>
<evidence type="ECO:0000313" key="2">
    <source>
        <dbReference type="EMBL" id="WIX78140.1"/>
    </source>
</evidence>
<name>A0A9Y2ID22_9PSEU</name>
<keyword evidence="1" id="KW-0472">Membrane</keyword>
<feature type="transmembrane region" description="Helical" evidence="1">
    <location>
        <begin position="98"/>
        <end position="116"/>
    </location>
</feature>
<evidence type="ECO:0000313" key="3">
    <source>
        <dbReference type="Proteomes" id="UP001236014"/>
    </source>
</evidence>
<dbReference type="KEGG" id="acab:QRX50_43305"/>
<dbReference type="AlphaFoldDB" id="A0A9Y2ID22"/>
<evidence type="ECO:0000256" key="1">
    <source>
        <dbReference type="SAM" id="Phobius"/>
    </source>
</evidence>
<reference evidence="2 3" key="1">
    <citation type="submission" date="2023-06" db="EMBL/GenBank/DDBJ databases">
        <authorList>
            <person name="Oyuntsetseg B."/>
            <person name="Kim S.B."/>
        </authorList>
    </citation>
    <scope>NUCLEOTIDE SEQUENCE [LARGE SCALE GENOMIC DNA]</scope>
    <source>
        <strain evidence="2 3">2-15</strain>
    </source>
</reference>